<dbReference type="Proteomes" id="UP000620596">
    <property type="component" value="Unassembled WGS sequence"/>
</dbReference>
<dbReference type="PANTHER" id="PTHR42928">
    <property type="entry name" value="TRICARBOXYLATE-BINDING PROTEIN"/>
    <property type="match status" value="1"/>
</dbReference>
<dbReference type="EMBL" id="BMIG01000007">
    <property type="protein sequence ID" value="GGB01432.1"/>
    <property type="molecule type" value="Genomic_DNA"/>
</dbReference>
<proteinExistence type="inferred from homology"/>
<evidence type="ECO:0000313" key="4">
    <source>
        <dbReference type="Proteomes" id="UP000620596"/>
    </source>
</evidence>
<evidence type="ECO:0000313" key="3">
    <source>
        <dbReference type="EMBL" id="GGB01432.1"/>
    </source>
</evidence>
<feature type="chain" id="PRO_5037472579" evidence="2">
    <location>
        <begin position="25"/>
        <end position="323"/>
    </location>
</feature>
<dbReference type="CDD" id="cd13578">
    <property type="entry name" value="PBP2_Bug27"/>
    <property type="match status" value="1"/>
</dbReference>
<gene>
    <name evidence="3" type="ORF">GCM10011496_22950</name>
</gene>
<keyword evidence="4" id="KW-1185">Reference proteome</keyword>
<evidence type="ECO:0000256" key="2">
    <source>
        <dbReference type="SAM" id="SignalP"/>
    </source>
</evidence>
<reference evidence="3" key="2">
    <citation type="submission" date="2020-09" db="EMBL/GenBank/DDBJ databases">
        <authorList>
            <person name="Sun Q."/>
            <person name="Zhou Y."/>
        </authorList>
    </citation>
    <scope>NUCLEOTIDE SEQUENCE</scope>
    <source>
        <strain evidence="3">CGMCC 1.15322</strain>
    </source>
</reference>
<dbReference type="InterPro" id="IPR005064">
    <property type="entry name" value="BUG"/>
</dbReference>
<dbReference type="PANTHER" id="PTHR42928:SF5">
    <property type="entry name" value="BLR1237 PROTEIN"/>
    <property type="match status" value="1"/>
</dbReference>
<reference evidence="3" key="1">
    <citation type="journal article" date="2014" name="Int. J. Syst. Evol. Microbiol.">
        <title>Complete genome sequence of Corynebacterium casei LMG S-19264T (=DSM 44701T), isolated from a smear-ripened cheese.</title>
        <authorList>
            <consortium name="US DOE Joint Genome Institute (JGI-PGF)"/>
            <person name="Walter F."/>
            <person name="Albersmeier A."/>
            <person name="Kalinowski J."/>
            <person name="Ruckert C."/>
        </authorList>
    </citation>
    <scope>NUCLEOTIDE SEQUENCE</scope>
    <source>
        <strain evidence="3">CGMCC 1.15322</strain>
    </source>
</reference>
<dbReference type="Gene3D" id="3.40.190.150">
    <property type="entry name" value="Bordetella uptake gene, domain 1"/>
    <property type="match status" value="1"/>
</dbReference>
<accession>A0A916SK01</accession>
<organism evidence="3 4">
    <name type="scientific">Polaromonas eurypsychrophila</name>
    <dbReference type="NCBI Taxonomy" id="1614635"/>
    <lineage>
        <taxon>Bacteria</taxon>
        <taxon>Pseudomonadati</taxon>
        <taxon>Pseudomonadota</taxon>
        <taxon>Betaproteobacteria</taxon>
        <taxon>Burkholderiales</taxon>
        <taxon>Comamonadaceae</taxon>
        <taxon>Polaromonas</taxon>
    </lineage>
</organism>
<dbReference type="Gene3D" id="3.40.190.10">
    <property type="entry name" value="Periplasmic binding protein-like II"/>
    <property type="match status" value="1"/>
</dbReference>
<comment type="caution">
    <text evidence="3">The sequence shown here is derived from an EMBL/GenBank/DDBJ whole genome shotgun (WGS) entry which is preliminary data.</text>
</comment>
<dbReference type="AlphaFoldDB" id="A0A916SK01"/>
<sequence length="323" mass="34152">MFFKIAKIVGVALLVASGSPAVQAQEKFPNKQVRIVVPFVAGSQVDLVAREIGRRLQAVWGQAVIVDNRPGAGGTIGSRTVATAEPDGHTLMITSASHAINPTLYKKLSYDTLRDFTGVTFVNSVPNVLVVAPSLGVKSVPELLTLIRAKPGQLNFASAGIGSGTHFNGEMFKAMAKLDIVHVPYKGTGDALVDTVAGRSALYWSPLGLTLPFIKDGKLLPLAVSTADPAPVMPNLPVISTYVPGMIYDHWYGMVAPAATPKAVVDQISAEVGRILRMPEVVKSFSDQGVIAAPTSPADFNKFIASEIQRLGAVVKSANIQID</sequence>
<feature type="signal peptide" evidence="2">
    <location>
        <begin position="1"/>
        <end position="24"/>
    </location>
</feature>
<comment type="similarity">
    <text evidence="1">Belongs to the UPF0065 (bug) family.</text>
</comment>
<protein>
    <submittedName>
        <fullName evidence="3">MFS transporter</fullName>
    </submittedName>
</protein>
<evidence type="ECO:0000256" key="1">
    <source>
        <dbReference type="ARBA" id="ARBA00006987"/>
    </source>
</evidence>
<keyword evidence="2" id="KW-0732">Signal</keyword>
<dbReference type="PIRSF" id="PIRSF017082">
    <property type="entry name" value="YflP"/>
    <property type="match status" value="1"/>
</dbReference>
<dbReference type="InterPro" id="IPR042100">
    <property type="entry name" value="Bug_dom1"/>
</dbReference>
<name>A0A916SK01_9BURK</name>
<dbReference type="Pfam" id="PF03401">
    <property type="entry name" value="TctC"/>
    <property type="match status" value="1"/>
</dbReference>
<dbReference type="SUPFAM" id="SSF53850">
    <property type="entry name" value="Periplasmic binding protein-like II"/>
    <property type="match status" value="1"/>
</dbReference>
<dbReference type="RefSeq" id="WP_188708646.1">
    <property type="nucleotide sequence ID" value="NZ_BMIG01000007.1"/>
</dbReference>